<dbReference type="HOGENOM" id="CLU_3382189_0_0_6"/>
<reference evidence="1 2" key="1">
    <citation type="journal article" date="2009" name="Proc. Natl. Acad. Sci. U.S.A.">
        <title>Hamiltonella defensa, genome evolution of protective bacterial endosymbiont from pathogenic ancestors.</title>
        <authorList>
            <person name="Degnan P.H."/>
            <person name="Yu Y."/>
            <person name="Sisneros N."/>
            <person name="Wing R.A."/>
            <person name="Moran N.A."/>
        </authorList>
    </citation>
    <scope>NUCLEOTIDE SEQUENCE [LARGE SCALE GENOMIC DNA]</scope>
    <source>
        <strain evidence="2">5AT</strain>
    </source>
</reference>
<dbReference type="KEGG" id="hde:HDEF_0757"/>
<organism evidence="1 2">
    <name type="scientific">Hamiltonella defensa subsp. Acyrthosiphon pisum (strain 5AT)</name>
    <dbReference type="NCBI Taxonomy" id="572265"/>
    <lineage>
        <taxon>Bacteria</taxon>
        <taxon>Pseudomonadati</taxon>
        <taxon>Pseudomonadota</taxon>
        <taxon>Gammaproteobacteria</taxon>
        <taxon>Enterobacterales</taxon>
        <taxon>Enterobacteriaceae</taxon>
        <taxon>aphid secondary symbionts</taxon>
        <taxon>Candidatus Williamhamiltonella</taxon>
    </lineage>
</organism>
<dbReference type="AlphaFoldDB" id="C4K4J3"/>
<evidence type="ECO:0008006" key="3">
    <source>
        <dbReference type="Google" id="ProtNLM"/>
    </source>
</evidence>
<evidence type="ECO:0000313" key="1">
    <source>
        <dbReference type="EMBL" id="ACQ67486.1"/>
    </source>
</evidence>
<keyword evidence="2" id="KW-1185">Reference proteome</keyword>
<sequence>MSYSLDFRKKILRIREQEGLSIRETANRFHSVP</sequence>
<gene>
    <name evidence="1" type="ordered locus">HDEF_0757</name>
</gene>
<name>C4K4J3_HAMD5</name>
<dbReference type="Proteomes" id="UP000002334">
    <property type="component" value="Chromosome"/>
</dbReference>
<proteinExistence type="predicted"/>
<protein>
    <recommendedName>
        <fullName evidence="3">Transposase</fullName>
    </recommendedName>
</protein>
<dbReference type="EMBL" id="CP001277">
    <property type="protein sequence ID" value="ACQ67486.1"/>
    <property type="molecule type" value="Genomic_DNA"/>
</dbReference>
<accession>C4K4J3</accession>
<evidence type="ECO:0000313" key="2">
    <source>
        <dbReference type="Proteomes" id="UP000002334"/>
    </source>
</evidence>